<accession>A0AAV4ZNS7</accession>
<dbReference type="InterPro" id="IPR011335">
    <property type="entry name" value="Restrct_endonuc-II-like"/>
</dbReference>
<comment type="similarity">
    <text evidence="1 2">Belongs to the UPF0102 family.</text>
</comment>
<evidence type="ECO:0000313" key="4">
    <source>
        <dbReference type="Proteomes" id="UP001055247"/>
    </source>
</evidence>
<dbReference type="Proteomes" id="UP001055247">
    <property type="component" value="Unassembled WGS sequence"/>
</dbReference>
<dbReference type="Pfam" id="PF02021">
    <property type="entry name" value="UPF0102"/>
    <property type="match status" value="1"/>
</dbReference>
<proteinExistence type="inferred from homology"/>
<organism evidence="3 4">
    <name type="scientific">Methylobacterium hispanicum</name>
    <dbReference type="NCBI Taxonomy" id="270350"/>
    <lineage>
        <taxon>Bacteria</taxon>
        <taxon>Pseudomonadati</taxon>
        <taxon>Pseudomonadota</taxon>
        <taxon>Alphaproteobacteria</taxon>
        <taxon>Hyphomicrobiales</taxon>
        <taxon>Methylobacteriaceae</taxon>
        <taxon>Methylobacterium</taxon>
    </lineage>
</organism>
<evidence type="ECO:0000256" key="1">
    <source>
        <dbReference type="ARBA" id="ARBA00006738"/>
    </source>
</evidence>
<reference evidence="3" key="1">
    <citation type="journal article" date="2016" name="Front. Microbiol.">
        <title>Genome Sequence of the Piezophilic, Mesophilic Sulfate-Reducing Bacterium Desulfovibrio indicus J2T.</title>
        <authorList>
            <person name="Cao J."/>
            <person name="Maignien L."/>
            <person name="Shao Z."/>
            <person name="Alain K."/>
            <person name="Jebbar M."/>
        </authorList>
    </citation>
    <scope>NUCLEOTIDE SEQUENCE</scope>
    <source>
        <strain evidence="3">DSM 16372</strain>
    </source>
</reference>
<name>A0AAV4ZNS7_9HYPH</name>
<keyword evidence="4" id="KW-1185">Reference proteome</keyword>
<dbReference type="Gene3D" id="3.40.1350.10">
    <property type="match status" value="1"/>
</dbReference>
<evidence type="ECO:0000256" key="2">
    <source>
        <dbReference type="HAMAP-Rule" id="MF_00048"/>
    </source>
</evidence>
<dbReference type="EMBL" id="BPQO01000012">
    <property type="protein sequence ID" value="GJD89516.1"/>
    <property type="molecule type" value="Genomic_DNA"/>
</dbReference>
<reference evidence="3" key="2">
    <citation type="submission" date="2021-08" db="EMBL/GenBank/DDBJ databases">
        <authorList>
            <person name="Tani A."/>
            <person name="Ola A."/>
            <person name="Ogura Y."/>
            <person name="Katsura K."/>
            <person name="Hayashi T."/>
        </authorList>
    </citation>
    <scope>NUCLEOTIDE SEQUENCE</scope>
    <source>
        <strain evidence="3">DSM 16372</strain>
    </source>
</reference>
<gene>
    <name evidence="3" type="ORF">BHAOGJBA_3044</name>
</gene>
<protein>
    <recommendedName>
        <fullName evidence="2">UPF0102 protein BHAOGJBA_3044</fullName>
    </recommendedName>
</protein>
<dbReference type="AlphaFoldDB" id="A0AAV4ZNS7"/>
<dbReference type="InterPro" id="IPR011856">
    <property type="entry name" value="tRNA_endonuc-like_dom_sf"/>
</dbReference>
<dbReference type="NCBIfam" id="NF011272">
    <property type="entry name" value="PRK14679.1"/>
    <property type="match status" value="1"/>
</dbReference>
<dbReference type="GO" id="GO:0003676">
    <property type="term" value="F:nucleic acid binding"/>
    <property type="evidence" value="ECO:0007669"/>
    <property type="project" value="InterPro"/>
</dbReference>
<dbReference type="InterPro" id="IPR003509">
    <property type="entry name" value="UPF0102_YraN-like"/>
</dbReference>
<dbReference type="HAMAP" id="MF_00048">
    <property type="entry name" value="UPF0102"/>
    <property type="match status" value="1"/>
</dbReference>
<dbReference type="SUPFAM" id="SSF52980">
    <property type="entry name" value="Restriction endonuclease-like"/>
    <property type="match status" value="1"/>
</dbReference>
<dbReference type="RefSeq" id="WP_066918150.1">
    <property type="nucleotide sequence ID" value="NZ_BPQO01000012.1"/>
</dbReference>
<dbReference type="PANTHER" id="PTHR34039">
    <property type="entry name" value="UPF0102 PROTEIN YRAN"/>
    <property type="match status" value="1"/>
</dbReference>
<sequence length="128" mass="14322">MDRTTPERSARRRAYASGRRAEWIALAWLMLKGYRPLDLRVALAGGEIDLVVRRGGTLAFVEVKARAELRAAREAIDARKRRLFSRAVRAWLARHPACTGLTLRADAVFLGRGAWPEHVPDAFAIEGT</sequence>
<comment type="caution">
    <text evidence="3">The sequence shown here is derived from an EMBL/GenBank/DDBJ whole genome shotgun (WGS) entry which is preliminary data.</text>
</comment>
<evidence type="ECO:0000313" key="3">
    <source>
        <dbReference type="EMBL" id="GJD89516.1"/>
    </source>
</evidence>
<dbReference type="PANTHER" id="PTHR34039:SF1">
    <property type="entry name" value="UPF0102 PROTEIN YRAN"/>
    <property type="match status" value="1"/>
</dbReference>